<dbReference type="InterPro" id="IPR002669">
    <property type="entry name" value="UreD"/>
</dbReference>
<evidence type="ECO:0000256" key="3">
    <source>
        <dbReference type="HAMAP-Rule" id="MF_01384"/>
    </source>
</evidence>
<dbReference type="RefSeq" id="WP_307226740.1">
    <property type="nucleotide sequence ID" value="NZ_JAUSTT010000003.1"/>
</dbReference>
<keyword evidence="3" id="KW-0963">Cytoplasm</keyword>
<reference evidence="4 5" key="1">
    <citation type="submission" date="2023-07" db="EMBL/GenBank/DDBJ databases">
        <title>Genomic Encyclopedia of Type Strains, Phase IV (KMG-IV): sequencing the most valuable type-strain genomes for metagenomic binning, comparative biology and taxonomic classification.</title>
        <authorList>
            <person name="Goeker M."/>
        </authorList>
    </citation>
    <scope>NUCLEOTIDE SEQUENCE [LARGE SCALE GENOMIC DNA]</scope>
    <source>
        <strain evidence="4 5">DSM 23837</strain>
    </source>
</reference>
<comment type="similarity">
    <text evidence="1 3">Belongs to the UreD family.</text>
</comment>
<comment type="caution">
    <text evidence="4">The sequence shown here is derived from an EMBL/GenBank/DDBJ whole genome shotgun (WGS) entry which is preliminary data.</text>
</comment>
<sequence length="275" mass="32176">MAKLNHNGKLSLQFQIRKERTRLTACFQQPPLKASRELYIDDDQKATVYIMESSGGMVAGDRNEYDIHLQERTSVCLIQQSALKIYPSMDGLSSTQYINIKLDEGARLEWRPEVIIPFENAIFRGETIVQMKQNAELLWGEIISPGREKRGECFTYDELKTGFQIWKEGECLVYDTLRFLPKNVQLRQIGMLERSLYIGSLFFISHEAEHMNHREMNEQLLHSETIKSSVTKIDDKGLMFRWLSSDLWLLKEQMEKVWDQLSKKEFVNEDKGEIK</sequence>
<dbReference type="PANTHER" id="PTHR33643:SF1">
    <property type="entry name" value="UREASE ACCESSORY PROTEIN D"/>
    <property type="match status" value="1"/>
</dbReference>
<protein>
    <recommendedName>
        <fullName evidence="3">Urease accessory protein UreD</fullName>
    </recommendedName>
</protein>
<dbReference type="EMBL" id="JAUSTT010000003">
    <property type="protein sequence ID" value="MDQ0174891.1"/>
    <property type="molecule type" value="Genomic_DNA"/>
</dbReference>
<comment type="function">
    <text evidence="3">Required for maturation of urease via the functional incorporation of the urease nickel metallocenter.</text>
</comment>
<proteinExistence type="inferred from homology"/>
<keyword evidence="2 3" id="KW-0143">Chaperone</keyword>
<evidence type="ECO:0000256" key="1">
    <source>
        <dbReference type="ARBA" id="ARBA00007177"/>
    </source>
</evidence>
<accession>A0ABT9WNN4</accession>
<evidence type="ECO:0000313" key="4">
    <source>
        <dbReference type="EMBL" id="MDQ0174891.1"/>
    </source>
</evidence>
<name>A0ABT9WNN4_9BACI</name>
<comment type="subunit">
    <text evidence="3">UreD, UreF and UreG form a complex that acts as a GTP-hydrolysis-dependent molecular chaperone, activating the urease apoprotein by helping to assemble the nickel containing metallocenter of UreC. The UreE protein probably delivers the nickel.</text>
</comment>
<keyword evidence="5" id="KW-1185">Reference proteome</keyword>
<organism evidence="4 5">
    <name type="scientific">Bacillus chungangensis</name>
    <dbReference type="NCBI Taxonomy" id="587633"/>
    <lineage>
        <taxon>Bacteria</taxon>
        <taxon>Bacillati</taxon>
        <taxon>Bacillota</taxon>
        <taxon>Bacilli</taxon>
        <taxon>Bacillales</taxon>
        <taxon>Bacillaceae</taxon>
        <taxon>Bacillus</taxon>
    </lineage>
</organism>
<dbReference type="PANTHER" id="PTHR33643">
    <property type="entry name" value="UREASE ACCESSORY PROTEIN D"/>
    <property type="match status" value="1"/>
</dbReference>
<dbReference type="HAMAP" id="MF_01384">
    <property type="entry name" value="UreD"/>
    <property type="match status" value="1"/>
</dbReference>
<dbReference type="Pfam" id="PF01774">
    <property type="entry name" value="UreD"/>
    <property type="match status" value="1"/>
</dbReference>
<dbReference type="Proteomes" id="UP001223586">
    <property type="component" value="Unassembled WGS sequence"/>
</dbReference>
<keyword evidence="3" id="KW-0996">Nickel insertion</keyword>
<evidence type="ECO:0000313" key="5">
    <source>
        <dbReference type="Proteomes" id="UP001223586"/>
    </source>
</evidence>
<evidence type="ECO:0000256" key="2">
    <source>
        <dbReference type="ARBA" id="ARBA00023186"/>
    </source>
</evidence>
<gene>
    <name evidence="3" type="primary">ureD</name>
    <name evidence="4" type="ORF">J2S08_000725</name>
</gene>
<comment type="subcellular location">
    <subcellularLocation>
        <location evidence="3">Cytoplasm</location>
    </subcellularLocation>
</comment>